<dbReference type="Gene3D" id="1.20.5.1930">
    <property type="match status" value="1"/>
</dbReference>
<dbReference type="InterPro" id="IPR056374">
    <property type="entry name" value="DesK/YvfT_N"/>
</dbReference>
<keyword evidence="14" id="KW-1185">Reference proteome</keyword>
<feature type="domain" description="Histidine kinase" evidence="10">
    <location>
        <begin position="185"/>
        <end position="367"/>
    </location>
</feature>
<evidence type="ECO:0000256" key="6">
    <source>
        <dbReference type="ARBA" id="ARBA00022840"/>
    </source>
</evidence>
<feature type="transmembrane region" description="Helical" evidence="9">
    <location>
        <begin position="16"/>
        <end position="33"/>
    </location>
</feature>
<dbReference type="PANTHER" id="PTHR24421:SF63">
    <property type="entry name" value="SENSOR HISTIDINE KINASE DESK"/>
    <property type="match status" value="1"/>
</dbReference>
<reference evidence="11 13" key="1">
    <citation type="submission" date="2014-04" db="EMBL/GenBank/DDBJ databases">
        <authorList>
            <person name="Bishop-Lilly K.A."/>
            <person name="Broomall S.M."/>
            <person name="Chain P.S."/>
            <person name="Chertkov O."/>
            <person name="Coyne S.R."/>
            <person name="Daligault H.E."/>
            <person name="Davenport K.W."/>
            <person name="Erkkila T."/>
            <person name="Frey K.G."/>
            <person name="Gibbons H.S."/>
            <person name="Gu W."/>
            <person name="Jaissle J."/>
            <person name="Johnson S.L."/>
            <person name="Koroleva G.I."/>
            <person name="Ladner J.T."/>
            <person name="Lo C.-C."/>
            <person name="Minogue T.D."/>
            <person name="Munk C."/>
            <person name="Palacios G.F."/>
            <person name="Redden C.L."/>
            <person name="Rosenzweig C.N."/>
            <person name="Scholz M.B."/>
            <person name="Teshima H."/>
            <person name="Xu Y."/>
        </authorList>
    </citation>
    <scope>NUCLEOTIDE SEQUENCE [LARGE SCALE GENOMIC DNA]</scope>
    <source>
        <strain evidence="11 13">BHP</strain>
    </source>
</reference>
<feature type="coiled-coil region" evidence="8">
    <location>
        <begin position="156"/>
        <end position="183"/>
    </location>
</feature>
<keyword evidence="9" id="KW-0472">Membrane</keyword>
<dbReference type="GO" id="GO:0005524">
    <property type="term" value="F:ATP binding"/>
    <property type="evidence" value="ECO:0007669"/>
    <property type="project" value="UniProtKB-KW"/>
</dbReference>
<dbReference type="GO" id="GO:0046983">
    <property type="term" value="F:protein dimerization activity"/>
    <property type="evidence" value="ECO:0007669"/>
    <property type="project" value="InterPro"/>
</dbReference>
<keyword evidence="5 11" id="KW-0418">Kinase</keyword>
<dbReference type="Proteomes" id="UP000029389">
    <property type="component" value="Unassembled WGS sequence"/>
</dbReference>
<evidence type="ECO:0000313" key="11">
    <source>
        <dbReference type="EMBL" id="KFN04380.1"/>
    </source>
</evidence>
<evidence type="ECO:0000313" key="13">
    <source>
        <dbReference type="Proteomes" id="UP000029389"/>
    </source>
</evidence>
<dbReference type="InterPro" id="IPR005467">
    <property type="entry name" value="His_kinase_dom"/>
</dbReference>
<keyword evidence="3" id="KW-0808">Transferase</keyword>
<dbReference type="Pfam" id="PF02518">
    <property type="entry name" value="HATPase_c"/>
    <property type="match status" value="1"/>
</dbReference>
<dbReference type="Pfam" id="PF07730">
    <property type="entry name" value="HisKA_3"/>
    <property type="match status" value="1"/>
</dbReference>
<comment type="catalytic activity">
    <reaction evidence="1">
        <text>ATP + protein L-histidine = ADP + protein N-phospho-L-histidine.</text>
        <dbReference type="EC" id="2.7.13.3"/>
    </reaction>
</comment>
<organism evidence="11 13">
    <name type="scientific">Bacillus clarus</name>
    <dbReference type="NCBI Taxonomy" id="2338372"/>
    <lineage>
        <taxon>Bacteria</taxon>
        <taxon>Bacillati</taxon>
        <taxon>Bacillota</taxon>
        <taxon>Bacilli</taxon>
        <taxon>Bacillales</taxon>
        <taxon>Bacillaceae</taxon>
        <taxon>Bacillus</taxon>
        <taxon>Bacillus cereus group</taxon>
    </lineage>
</organism>
<evidence type="ECO:0000256" key="8">
    <source>
        <dbReference type="SAM" id="Coils"/>
    </source>
</evidence>
<evidence type="ECO:0000256" key="3">
    <source>
        <dbReference type="ARBA" id="ARBA00022679"/>
    </source>
</evidence>
<name>A0A090Z2H3_9BACI</name>
<keyword evidence="4" id="KW-0547">Nucleotide-binding</keyword>
<evidence type="ECO:0000256" key="1">
    <source>
        <dbReference type="ARBA" id="ARBA00000085"/>
    </source>
</evidence>
<dbReference type="PANTHER" id="PTHR24421">
    <property type="entry name" value="NITRATE/NITRITE SENSOR PROTEIN NARX-RELATED"/>
    <property type="match status" value="1"/>
</dbReference>
<keyword evidence="9" id="KW-0812">Transmembrane</keyword>
<dbReference type="Gene3D" id="3.30.565.10">
    <property type="entry name" value="Histidine kinase-like ATPase, C-terminal domain"/>
    <property type="match status" value="1"/>
</dbReference>
<dbReference type="InterPro" id="IPR003594">
    <property type="entry name" value="HATPase_dom"/>
</dbReference>
<feature type="transmembrane region" description="Helical" evidence="9">
    <location>
        <begin position="64"/>
        <end position="93"/>
    </location>
</feature>
<evidence type="ECO:0000256" key="7">
    <source>
        <dbReference type="ARBA" id="ARBA00023012"/>
    </source>
</evidence>
<dbReference type="RefSeq" id="WP_042981088.1">
    <property type="nucleotide sequence ID" value="NZ_JMQC01000008.1"/>
</dbReference>
<dbReference type="InterPro" id="IPR036890">
    <property type="entry name" value="HATPase_C_sf"/>
</dbReference>
<dbReference type="GO" id="GO:0016020">
    <property type="term" value="C:membrane"/>
    <property type="evidence" value="ECO:0007669"/>
    <property type="project" value="InterPro"/>
</dbReference>
<accession>A0A090Z2H3</accession>
<feature type="transmembrane region" description="Helical" evidence="9">
    <location>
        <begin position="131"/>
        <end position="150"/>
    </location>
</feature>
<dbReference type="InterPro" id="IPR050482">
    <property type="entry name" value="Sensor_HK_TwoCompSys"/>
</dbReference>
<proteinExistence type="predicted"/>
<keyword evidence="9" id="KW-1133">Transmembrane helix</keyword>
<feature type="transmembrane region" description="Helical" evidence="9">
    <location>
        <begin position="105"/>
        <end position="125"/>
    </location>
</feature>
<feature type="coiled-coil region" evidence="8">
    <location>
        <begin position="242"/>
        <end position="269"/>
    </location>
</feature>
<dbReference type="AlphaFoldDB" id="A0A090Z2H3"/>
<dbReference type="Pfam" id="PF23540">
    <property type="entry name" value="DesK_N"/>
    <property type="match status" value="1"/>
</dbReference>
<comment type="caution">
    <text evidence="11">The sequence shown here is derived from an EMBL/GenBank/DDBJ whole genome shotgun (WGS) entry which is preliminary data.</text>
</comment>
<evidence type="ECO:0000313" key="14">
    <source>
        <dbReference type="Proteomes" id="UP000264294"/>
    </source>
</evidence>
<dbReference type="EMBL" id="QVOD01000007">
    <property type="protein sequence ID" value="RFT67449.1"/>
    <property type="molecule type" value="Genomic_DNA"/>
</dbReference>
<evidence type="ECO:0000256" key="4">
    <source>
        <dbReference type="ARBA" id="ARBA00022741"/>
    </source>
</evidence>
<gene>
    <name evidence="12" type="ORF">D0U04_08330</name>
    <name evidence="11" type="ORF">DJ93_2335</name>
</gene>
<dbReference type="CDD" id="cd16917">
    <property type="entry name" value="HATPase_UhpB-NarQ-NarX-like"/>
    <property type="match status" value="1"/>
</dbReference>
<keyword evidence="6" id="KW-0067">ATP-binding</keyword>
<reference evidence="12 14" key="2">
    <citation type="submission" date="2018-08" db="EMBL/GenBank/DDBJ databases">
        <title>Bacillus clarus sp. nov. strain PS00077A.</title>
        <authorList>
            <person name="Mendez Acevedo M."/>
            <person name="Carroll L."/>
            <person name="Mukherjee M."/>
            <person name="Wiedmann M."/>
            <person name="Kovac J."/>
        </authorList>
    </citation>
    <scope>NUCLEOTIDE SEQUENCE [LARGE SCALE GENOMIC DNA]</scope>
    <source>
        <strain evidence="12 14">PS00077A</strain>
    </source>
</reference>
<dbReference type="PROSITE" id="PS50109">
    <property type="entry name" value="HIS_KIN"/>
    <property type="match status" value="1"/>
</dbReference>
<evidence type="ECO:0000313" key="12">
    <source>
        <dbReference type="EMBL" id="RFT67449.1"/>
    </source>
</evidence>
<sequence length="376" mass="42764">MIEKKRIEIFPKHMGFFPYMWLVYLLFPIYHLAQASGWKLVIGSGMLILFIITYRQLYFVNKTFVLWACIQMILTLLFAFYYNAFMIFFGFFTASAMGFAPSKKVFRVLLVLLSGMLGTFIFVNIDQLTVTSLVNIVPMFILMLLTPFGMRNFNQKKMLKNQLNEANEQIKDLVKREERQRIARDLHDTLGHTLSLITLKSQLVEKLIVKNPERASMEAKEITQTSRTALKQLRELISDMRMITVEEELEQIKVILQAANIELEIEQEASASSLSPIEQNILGMCLREAVTNVVKHSKATVCTVSILEAQGELILQVKDNGVGLEEQNHDGNGIRGMRERIALIDGLVELDGVNSGTLLTVKVPIVIRTGKDEVRA</sequence>
<dbReference type="STRING" id="1405.B7492_28700"/>
<dbReference type="Proteomes" id="UP000264294">
    <property type="component" value="Unassembled WGS sequence"/>
</dbReference>
<evidence type="ECO:0000256" key="5">
    <source>
        <dbReference type="ARBA" id="ARBA00022777"/>
    </source>
</evidence>
<feature type="transmembrane region" description="Helical" evidence="9">
    <location>
        <begin position="40"/>
        <end position="58"/>
    </location>
</feature>
<evidence type="ECO:0000256" key="9">
    <source>
        <dbReference type="SAM" id="Phobius"/>
    </source>
</evidence>
<dbReference type="GO" id="GO:0000155">
    <property type="term" value="F:phosphorelay sensor kinase activity"/>
    <property type="evidence" value="ECO:0007669"/>
    <property type="project" value="InterPro"/>
</dbReference>
<dbReference type="PATRIC" id="fig|1405.8.peg.2520"/>
<dbReference type="InterPro" id="IPR011712">
    <property type="entry name" value="Sig_transdc_His_kin_sub3_dim/P"/>
</dbReference>
<protein>
    <recommendedName>
        <fullName evidence="2">histidine kinase</fullName>
        <ecNumber evidence="2">2.7.13.3</ecNumber>
    </recommendedName>
</protein>
<dbReference type="EC" id="2.7.13.3" evidence="2"/>
<evidence type="ECO:0000259" key="10">
    <source>
        <dbReference type="PROSITE" id="PS50109"/>
    </source>
</evidence>
<dbReference type="EMBL" id="JMQC01000008">
    <property type="protein sequence ID" value="KFN04380.1"/>
    <property type="molecule type" value="Genomic_DNA"/>
</dbReference>
<keyword evidence="7" id="KW-0902">Two-component regulatory system</keyword>
<evidence type="ECO:0000256" key="2">
    <source>
        <dbReference type="ARBA" id="ARBA00012438"/>
    </source>
</evidence>
<dbReference type="SUPFAM" id="SSF55874">
    <property type="entry name" value="ATPase domain of HSP90 chaperone/DNA topoisomerase II/histidine kinase"/>
    <property type="match status" value="1"/>
</dbReference>
<keyword evidence="8" id="KW-0175">Coiled coil</keyword>